<dbReference type="EMBL" id="QXFW01000899">
    <property type="protein sequence ID" value="KAE9000619.1"/>
    <property type="molecule type" value="Genomic_DNA"/>
</dbReference>
<reference evidence="5 6" key="1">
    <citation type="submission" date="2018-09" db="EMBL/GenBank/DDBJ databases">
        <title>Genomic investigation of the strawberry pathogen Phytophthora fragariae indicates pathogenicity is determined by transcriptional variation in three key races.</title>
        <authorList>
            <person name="Adams T.M."/>
            <person name="Armitage A.D."/>
            <person name="Sobczyk M.K."/>
            <person name="Bates H.J."/>
            <person name="Dunwell J.M."/>
            <person name="Nellist C.F."/>
            <person name="Harrison R.J."/>
        </authorList>
    </citation>
    <scope>NUCLEOTIDE SEQUENCE [LARGE SCALE GENOMIC DNA]</scope>
    <source>
        <strain evidence="4 6">ONT-3</strain>
        <strain evidence="3 5">SCRP245</strain>
    </source>
</reference>
<dbReference type="Proteomes" id="UP000460718">
    <property type="component" value="Unassembled WGS sequence"/>
</dbReference>
<name>A0A6A3K0E5_9STRA</name>
<sequence>MMKTLLGAALCGLAAATSAVSASTLFPHVPVLLWSQSPVFASSNAYLSSEMDETAVSSAVERVLTRDASTDKEGVLSSQLSSSQHSEVMCLFLLPSLTSEDVSQLASAAGQGSFVQKAVQSSKSSVVIPHTTRTKPLLPEMAGVQPHIVAVQDLDVFIASTEGKALLSNGKTDLLIVQLPETMSLPDVDAAIQAASSSLNAATGSKADFGLTGNDASSLQIQDPLARHLAAQVKSKTNSSAEAAILCEAGYILGYSAAGRAFCFSHYVNITPDIMAGLLFGLLFIFLAFIGLGVLHQIQTPQRYPLHGAPRGKEF</sequence>
<evidence type="ECO:0000256" key="2">
    <source>
        <dbReference type="SAM" id="SignalP"/>
    </source>
</evidence>
<proteinExistence type="predicted"/>
<protein>
    <recommendedName>
        <fullName evidence="7">Protein BIG1</fullName>
    </recommendedName>
</protein>
<evidence type="ECO:0000313" key="5">
    <source>
        <dbReference type="Proteomes" id="UP000460718"/>
    </source>
</evidence>
<evidence type="ECO:0000313" key="3">
    <source>
        <dbReference type="EMBL" id="KAE9000619.1"/>
    </source>
</evidence>
<keyword evidence="1" id="KW-1133">Transmembrane helix</keyword>
<evidence type="ECO:0000313" key="6">
    <source>
        <dbReference type="Proteomes" id="UP000488956"/>
    </source>
</evidence>
<dbReference type="EMBL" id="QXFX01000874">
    <property type="protein sequence ID" value="KAE9101994.1"/>
    <property type="molecule type" value="Genomic_DNA"/>
</dbReference>
<keyword evidence="2" id="KW-0732">Signal</keyword>
<comment type="caution">
    <text evidence="3">The sequence shown here is derived from an EMBL/GenBank/DDBJ whole genome shotgun (WGS) entry which is preliminary data.</text>
</comment>
<dbReference type="Proteomes" id="UP000488956">
    <property type="component" value="Unassembled WGS sequence"/>
</dbReference>
<evidence type="ECO:0000256" key="1">
    <source>
        <dbReference type="SAM" id="Phobius"/>
    </source>
</evidence>
<gene>
    <name evidence="4" type="ORF">PF010_g14267</name>
    <name evidence="3" type="ORF">PF011_g14103</name>
</gene>
<feature type="transmembrane region" description="Helical" evidence="1">
    <location>
        <begin position="274"/>
        <end position="295"/>
    </location>
</feature>
<evidence type="ECO:0000313" key="4">
    <source>
        <dbReference type="EMBL" id="KAE9101994.1"/>
    </source>
</evidence>
<dbReference type="AlphaFoldDB" id="A0A6A3K0E5"/>
<accession>A0A6A3K0E5</accession>
<keyword evidence="1" id="KW-0472">Membrane</keyword>
<evidence type="ECO:0008006" key="7">
    <source>
        <dbReference type="Google" id="ProtNLM"/>
    </source>
</evidence>
<keyword evidence="1" id="KW-0812">Transmembrane</keyword>
<organism evidence="3 5">
    <name type="scientific">Phytophthora fragariae</name>
    <dbReference type="NCBI Taxonomy" id="53985"/>
    <lineage>
        <taxon>Eukaryota</taxon>
        <taxon>Sar</taxon>
        <taxon>Stramenopiles</taxon>
        <taxon>Oomycota</taxon>
        <taxon>Peronosporomycetes</taxon>
        <taxon>Peronosporales</taxon>
        <taxon>Peronosporaceae</taxon>
        <taxon>Phytophthora</taxon>
    </lineage>
</organism>
<feature type="chain" id="PRO_5036164674" description="Protein BIG1" evidence="2">
    <location>
        <begin position="23"/>
        <end position="315"/>
    </location>
</feature>
<feature type="signal peptide" evidence="2">
    <location>
        <begin position="1"/>
        <end position="22"/>
    </location>
</feature>